<dbReference type="EMBL" id="JAGTXO010000008">
    <property type="protein sequence ID" value="KAG8466444.1"/>
    <property type="molecule type" value="Genomic_DNA"/>
</dbReference>
<dbReference type="Gene3D" id="1.20.58.320">
    <property type="entry name" value="TPR-like"/>
    <property type="match status" value="1"/>
</dbReference>
<dbReference type="AlphaFoldDB" id="A0A8J5XTU7"/>
<gene>
    <name evidence="1" type="ORF">KFE25_002200</name>
</gene>
<proteinExistence type="predicted"/>
<keyword evidence="2" id="KW-1185">Reference proteome</keyword>
<dbReference type="SUPFAM" id="SSF48452">
    <property type="entry name" value="TPR-like"/>
    <property type="match status" value="1"/>
</dbReference>
<accession>A0A8J5XTU7</accession>
<sequence>MALTPTLNAAGDLPADAAAVLEFWYGSLAERADPAYAHRYALWFGRDADEDIRARFGALVERLGADAAERSRWCASARGALAVIIALDQLNRNIHRATARMFAHDELCLEIARALVRDGAHVDGSLTPPECAHMSVCLSHSEDEADHKLNVETLFPQLLHSPLVAPAQREHLRGHLHMARVHCDEVSRWKRFPHRNALLGRESSAEELAWLAARDYGYHRQTRK</sequence>
<evidence type="ECO:0000313" key="1">
    <source>
        <dbReference type="EMBL" id="KAG8466444.1"/>
    </source>
</evidence>
<evidence type="ECO:0008006" key="3">
    <source>
        <dbReference type="Google" id="ProtNLM"/>
    </source>
</evidence>
<protein>
    <recommendedName>
        <fullName evidence="3">DUF924 domain-containing protein</fullName>
    </recommendedName>
</protein>
<dbReference type="OMA" id="ANXEENA"/>
<dbReference type="InterPro" id="IPR010323">
    <property type="entry name" value="DUF924"/>
</dbReference>
<comment type="caution">
    <text evidence="1">The sequence shown here is derived from an EMBL/GenBank/DDBJ whole genome shotgun (WGS) entry which is preliminary data.</text>
</comment>
<name>A0A8J5XTU7_DIALT</name>
<dbReference type="Gene3D" id="1.25.40.10">
    <property type="entry name" value="Tetratricopeptide repeat domain"/>
    <property type="match status" value="1"/>
</dbReference>
<dbReference type="Proteomes" id="UP000751190">
    <property type="component" value="Unassembled WGS sequence"/>
</dbReference>
<reference evidence="1" key="1">
    <citation type="submission" date="2021-05" db="EMBL/GenBank/DDBJ databases">
        <title>The genome of the haptophyte Pavlova lutheri (Diacronema luteri, Pavlovales) - a model for lipid biosynthesis in eukaryotic algae.</title>
        <authorList>
            <person name="Hulatt C.J."/>
            <person name="Posewitz M.C."/>
        </authorList>
    </citation>
    <scope>NUCLEOTIDE SEQUENCE</scope>
    <source>
        <strain evidence="1">NIVA-4/92</strain>
    </source>
</reference>
<dbReference type="Pfam" id="PF06041">
    <property type="entry name" value="DUF924"/>
    <property type="match status" value="1"/>
</dbReference>
<dbReference type="OrthoDB" id="414698at2759"/>
<dbReference type="InterPro" id="IPR011990">
    <property type="entry name" value="TPR-like_helical_dom_sf"/>
</dbReference>
<organism evidence="1 2">
    <name type="scientific">Diacronema lutheri</name>
    <name type="common">Unicellular marine alga</name>
    <name type="synonym">Monochrysis lutheri</name>
    <dbReference type="NCBI Taxonomy" id="2081491"/>
    <lineage>
        <taxon>Eukaryota</taxon>
        <taxon>Haptista</taxon>
        <taxon>Haptophyta</taxon>
        <taxon>Pavlovophyceae</taxon>
        <taxon>Pavlovales</taxon>
        <taxon>Pavlovaceae</taxon>
        <taxon>Diacronema</taxon>
    </lineage>
</organism>
<evidence type="ECO:0000313" key="2">
    <source>
        <dbReference type="Proteomes" id="UP000751190"/>
    </source>
</evidence>